<protein>
    <submittedName>
        <fullName evidence="1">Uncharacterized protein</fullName>
    </submittedName>
</protein>
<keyword evidence="2" id="KW-1185">Reference proteome</keyword>
<dbReference type="AlphaFoldDB" id="A0A0P9D877"/>
<comment type="caution">
    <text evidence="1">The sequence shown here is derived from an EMBL/GenBank/DDBJ whole genome shotgun (WGS) entry which is preliminary data.</text>
</comment>
<organism evidence="1 2">
    <name type="scientific">Alicyclobacillus ferrooxydans</name>
    <dbReference type="NCBI Taxonomy" id="471514"/>
    <lineage>
        <taxon>Bacteria</taxon>
        <taxon>Bacillati</taxon>
        <taxon>Bacillota</taxon>
        <taxon>Bacilli</taxon>
        <taxon>Bacillales</taxon>
        <taxon>Alicyclobacillaceae</taxon>
        <taxon>Alicyclobacillus</taxon>
    </lineage>
</organism>
<reference evidence="1 2" key="1">
    <citation type="submission" date="2015-09" db="EMBL/GenBank/DDBJ databases">
        <title>Draft genome sequence of Alicyclobacillus ferrooxydans DSM 22381.</title>
        <authorList>
            <person name="Hemp J."/>
        </authorList>
    </citation>
    <scope>NUCLEOTIDE SEQUENCE [LARGE SCALE GENOMIC DNA]</scope>
    <source>
        <strain evidence="1 2">TC-34</strain>
    </source>
</reference>
<evidence type="ECO:0000313" key="1">
    <source>
        <dbReference type="EMBL" id="KPV45497.1"/>
    </source>
</evidence>
<dbReference type="EMBL" id="LJCO01000008">
    <property type="protein sequence ID" value="KPV45497.1"/>
    <property type="molecule type" value="Genomic_DNA"/>
</dbReference>
<dbReference type="OrthoDB" id="9892349at2"/>
<gene>
    <name evidence="1" type="ORF">AN477_00605</name>
</gene>
<dbReference type="Proteomes" id="UP000050482">
    <property type="component" value="Unassembled WGS sequence"/>
</dbReference>
<proteinExistence type="predicted"/>
<name>A0A0P9D877_9BACL</name>
<sequence length="88" mass="9814">MERNVAILTDDICDEIISGVYDSQEYQAASSYLESEIIKLLGEDELKWAKHNDAYMMLENSVVRKAVEIGYALGKADKQSIEVVATAL</sequence>
<dbReference type="PATRIC" id="fig|471514.4.peg.91"/>
<evidence type="ECO:0000313" key="2">
    <source>
        <dbReference type="Proteomes" id="UP000050482"/>
    </source>
</evidence>
<accession>A0A0P9D877</accession>
<dbReference type="RefSeq" id="WP_054967249.1">
    <property type="nucleotide sequence ID" value="NZ_LJCO01000008.1"/>
</dbReference>